<organism evidence="2 3">
    <name type="scientific">Arthrobacter cryoconiti</name>
    <dbReference type="NCBI Taxonomy" id="748907"/>
    <lineage>
        <taxon>Bacteria</taxon>
        <taxon>Bacillati</taxon>
        <taxon>Actinomycetota</taxon>
        <taxon>Actinomycetes</taxon>
        <taxon>Micrococcales</taxon>
        <taxon>Micrococcaceae</taxon>
        <taxon>Arthrobacter</taxon>
    </lineage>
</organism>
<evidence type="ECO:0000313" key="2">
    <source>
        <dbReference type="EMBL" id="MFC4264587.1"/>
    </source>
</evidence>
<dbReference type="EMBL" id="JBHSCQ010000004">
    <property type="protein sequence ID" value="MFC4264587.1"/>
    <property type="molecule type" value="Genomic_DNA"/>
</dbReference>
<feature type="compositionally biased region" description="Basic residues" evidence="1">
    <location>
        <begin position="1"/>
        <end position="10"/>
    </location>
</feature>
<accession>A0ABV8QXZ7</accession>
<evidence type="ECO:0000313" key="3">
    <source>
        <dbReference type="Proteomes" id="UP001595773"/>
    </source>
</evidence>
<feature type="region of interest" description="Disordered" evidence="1">
    <location>
        <begin position="1"/>
        <end position="49"/>
    </location>
</feature>
<proteinExistence type="predicted"/>
<keyword evidence="3" id="KW-1185">Reference proteome</keyword>
<protein>
    <recommendedName>
        <fullName evidence="4">Exonuclease</fullName>
    </recommendedName>
</protein>
<name>A0ABV8QXZ7_9MICC</name>
<evidence type="ECO:0000256" key="1">
    <source>
        <dbReference type="SAM" id="MobiDB-lite"/>
    </source>
</evidence>
<sequence>MTITKPKIRTGARSASPKPMAPAKTTVTTGAVAKPRSKPTSKGLSFSPAGHRYKLDGMPVTGVTTLIGEGVPKGALIPWAAEMAGQWALEHLAQLPVMPADEALREMKWAWRKHRDDAGATGTAVHKMAEQLSRTGEVDADADLIGYVEGFAQFLDDWQVTPVLLERPCGNRTHHYAGTFDMYATSPLLMTLEEIAVGKLIQIDLKTSKGVYGETALQLAAYSEAEFYIDEDGNEQPMPEVIKTFVAHVTPMDREGKHERYGDRPLGTSLYLMADSPEQIKEHFGWFLAAAYTAKAKKARELLAREPLTIPAPEMSIAS</sequence>
<evidence type="ECO:0008006" key="4">
    <source>
        <dbReference type="Google" id="ProtNLM"/>
    </source>
</evidence>
<feature type="compositionally biased region" description="Low complexity" evidence="1">
    <location>
        <begin position="21"/>
        <end position="34"/>
    </location>
</feature>
<comment type="caution">
    <text evidence="2">The sequence shown here is derived from an EMBL/GenBank/DDBJ whole genome shotgun (WGS) entry which is preliminary data.</text>
</comment>
<dbReference type="Proteomes" id="UP001595773">
    <property type="component" value="Unassembled WGS sequence"/>
</dbReference>
<dbReference type="RefSeq" id="WP_230067760.1">
    <property type="nucleotide sequence ID" value="NZ_BAABLL010000001.1"/>
</dbReference>
<reference evidence="3" key="1">
    <citation type="journal article" date="2019" name="Int. J. Syst. Evol. Microbiol.">
        <title>The Global Catalogue of Microorganisms (GCM) 10K type strain sequencing project: providing services to taxonomists for standard genome sequencing and annotation.</title>
        <authorList>
            <consortium name="The Broad Institute Genomics Platform"/>
            <consortium name="The Broad Institute Genome Sequencing Center for Infectious Disease"/>
            <person name="Wu L."/>
            <person name="Ma J."/>
        </authorList>
    </citation>
    <scope>NUCLEOTIDE SEQUENCE [LARGE SCALE GENOMIC DNA]</scope>
    <source>
        <strain evidence="3">CGMCC 1.10698</strain>
    </source>
</reference>
<gene>
    <name evidence="2" type="ORF">ACFOW9_03120</name>
</gene>